<dbReference type="AlphaFoldDB" id="K5B9X8"/>
<dbReference type="PATRIC" id="fig|1122247.3.peg.4562"/>
<dbReference type="PANTHER" id="PTHR33744:SF17">
    <property type="entry name" value="CONSERVED PROTEIN"/>
    <property type="match status" value="1"/>
</dbReference>
<organism evidence="2 3">
    <name type="scientific">Mycolicibacterium hassiacum (strain DSM 44199 / CIP 105218 / JCM 12690 / 3849)</name>
    <name type="common">Mycobacterium hassiacum</name>
    <dbReference type="NCBI Taxonomy" id="1122247"/>
    <lineage>
        <taxon>Bacteria</taxon>
        <taxon>Bacillati</taxon>
        <taxon>Actinomycetota</taxon>
        <taxon>Actinomycetes</taxon>
        <taxon>Mycobacteriales</taxon>
        <taxon>Mycobacteriaceae</taxon>
        <taxon>Mycolicibacterium</taxon>
    </lineage>
</organism>
<dbReference type="Pfam" id="PF13556">
    <property type="entry name" value="HTH_30"/>
    <property type="match status" value="1"/>
</dbReference>
<sequence length="446" mass="48000">MYIDSDSWHALDAPDRAASHLAAGGVVAVVIDEDDRAVPADFVTACIAVGVPVYLRPRSLPFDELTARIHDTPHQQRPGTPNRPVIRRILEEFTAQHGVCAWLVLRGCAVQGSHPVELDILRKVLSRPQTQISRMPQHITALHLPLPQPDAVLALANPRRVQLTRSSVIGLIHELDVALRSARLTHSARRDSEMTLIGELVEANVSPAALESWAGSLGLRSGARVRAIAATTGDHDTGAVLAAFEDLVLCCGVDSICGVRDGYAYALIAFADQSAHASVDEIDDLLSMLAALFELHHGRTVTLGASSSVMRSVDDLIRALIDARHLASRQARLANAASGSFALPAPLSATLLSGNHEILSALDRALLQPIAAYDRAKGSNYLDTLRTFLALDCHLAATAAELGIHINTLRYRLSRIERLTGRGLNSMADRVDFYLALSLQESAESG</sequence>
<gene>
    <name evidence="2" type="ORF">C731_4763</name>
</gene>
<dbReference type="Gene3D" id="1.10.10.2840">
    <property type="entry name" value="PucR C-terminal helix-turn-helix domain"/>
    <property type="match status" value="1"/>
</dbReference>
<evidence type="ECO:0000313" key="3">
    <source>
        <dbReference type="Proteomes" id="UP000006265"/>
    </source>
</evidence>
<dbReference type="InterPro" id="IPR041522">
    <property type="entry name" value="CdaR_GGDEF"/>
</dbReference>
<protein>
    <submittedName>
        <fullName evidence="2">PucR C-terminal helix-turn-helix domain protein</fullName>
    </submittedName>
</protein>
<dbReference type="Proteomes" id="UP000006265">
    <property type="component" value="Unassembled WGS sequence"/>
</dbReference>
<dbReference type="InterPro" id="IPR025736">
    <property type="entry name" value="PucR_C-HTH_dom"/>
</dbReference>
<accession>K5B9X8</accession>
<name>K5B9X8_MYCHD</name>
<proteinExistence type="inferred from homology"/>
<evidence type="ECO:0000313" key="2">
    <source>
        <dbReference type="EMBL" id="EKF21265.1"/>
    </source>
</evidence>
<dbReference type="PANTHER" id="PTHR33744">
    <property type="entry name" value="CARBOHYDRATE DIACID REGULATOR"/>
    <property type="match status" value="1"/>
</dbReference>
<evidence type="ECO:0000256" key="1">
    <source>
        <dbReference type="ARBA" id="ARBA00006754"/>
    </source>
</evidence>
<dbReference type="InterPro" id="IPR042070">
    <property type="entry name" value="PucR_C-HTH_sf"/>
</dbReference>
<dbReference type="Pfam" id="PF17853">
    <property type="entry name" value="GGDEF_2"/>
    <property type="match status" value="1"/>
</dbReference>
<reference evidence="2 3" key="1">
    <citation type="journal article" date="2012" name="J. Bacteriol.">
        <title>Genome sequence of Mycobacterium hassiacum DSM 44199, a rare source of heat-stable mycobacterial proteins.</title>
        <authorList>
            <person name="Tiago I."/>
            <person name="Maranha A."/>
            <person name="Mendes V."/>
            <person name="Alarico S."/>
            <person name="Moynihan P.J."/>
            <person name="Clarke A.J."/>
            <person name="Macedo-Ribeiro S."/>
            <person name="Pereira P.J."/>
            <person name="Empadinhas N."/>
        </authorList>
    </citation>
    <scope>NUCLEOTIDE SEQUENCE [LARGE SCALE GENOMIC DNA]</scope>
    <source>
        <strain evidence="3">DSM 44199 / CIP 105218 / JCM 12690 / 3849</strain>
    </source>
</reference>
<dbReference type="STRING" id="1122247.GCA_000379865_04123"/>
<comment type="caution">
    <text evidence="2">The sequence shown here is derived from an EMBL/GenBank/DDBJ whole genome shotgun (WGS) entry which is preliminary data.</text>
</comment>
<dbReference type="InterPro" id="IPR051448">
    <property type="entry name" value="CdaR-like_regulators"/>
</dbReference>
<dbReference type="eggNOG" id="COG3835">
    <property type="taxonomic scope" value="Bacteria"/>
</dbReference>
<dbReference type="EMBL" id="AMRA01000152">
    <property type="protein sequence ID" value="EKF21265.1"/>
    <property type="molecule type" value="Genomic_DNA"/>
</dbReference>
<comment type="similarity">
    <text evidence="1">Belongs to the CdaR family.</text>
</comment>
<keyword evidence="3" id="KW-1185">Reference proteome</keyword>